<dbReference type="CDD" id="cd06530">
    <property type="entry name" value="S26_SPase_I"/>
    <property type="match status" value="1"/>
</dbReference>
<evidence type="ECO:0000256" key="1">
    <source>
        <dbReference type="ARBA" id="ARBA00000677"/>
    </source>
</evidence>
<dbReference type="Gene3D" id="2.10.109.10">
    <property type="entry name" value="Umud Fragment, subunit A"/>
    <property type="match status" value="1"/>
</dbReference>
<keyword evidence="10" id="KW-1185">Reference proteome</keyword>
<dbReference type="InterPro" id="IPR000223">
    <property type="entry name" value="Pept_S26A_signal_pept_1"/>
</dbReference>
<dbReference type="PANTHER" id="PTHR43390">
    <property type="entry name" value="SIGNAL PEPTIDASE I"/>
    <property type="match status" value="1"/>
</dbReference>
<evidence type="ECO:0000313" key="10">
    <source>
        <dbReference type="Proteomes" id="UP000651010"/>
    </source>
</evidence>
<dbReference type="SUPFAM" id="SSF51306">
    <property type="entry name" value="LexA/Signal peptidase"/>
    <property type="match status" value="1"/>
</dbReference>
<keyword evidence="6" id="KW-0645">Protease</keyword>
<feature type="region of interest" description="Disordered" evidence="7">
    <location>
        <begin position="215"/>
        <end position="235"/>
    </location>
</feature>
<feature type="domain" description="Peptidase S26" evidence="8">
    <location>
        <begin position="15"/>
        <end position="201"/>
    </location>
</feature>
<keyword evidence="5 6" id="KW-0378">Hydrolase</keyword>
<dbReference type="PRINTS" id="PR00727">
    <property type="entry name" value="LEADERPTASE"/>
</dbReference>
<dbReference type="InterPro" id="IPR019757">
    <property type="entry name" value="Pept_S26A_signal_pept_1_Lys-AS"/>
</dbReference>
<name>A0ABR9GAU8_9GAMM</name>
<evidence type="ECO:0000313" key="9">
    <source>
        <dbReference type="EMBL" id="MBE1161182.1"/>
    </source>
</evidence>
<dbReference type="PROSITE" id="PS00760">
    <property type="entry name" value="SPASE_I_2"/>
    <property type="match status" value="1"/>
</dbReference>
<protein>
    <recommendedName>
        <fullName evidence="4 6">Signal peptidase I</fullName>
        <ecNumber evidence="3 6">3.4.21.89</ecNumber>
    </recommendedName>
</protein>
<proteinExistence type="inferred from homology"/>
<comment type="caution">
    <text evidence="9">The sequence shown here is derived from an EMBL/GenBank/DDBJ whole genome shotgun (WGS) entry which is preliminary data.</text>
</comment>
<reference evidence="9 10" key="1">
    <citation type="submission" date="2020-09" db="EMBL/GenBank/DDBJ databases">
        <title>Dyella sp. 7MK23 isolated from forest soil.</title>
        <authorList>
            <person name="Fu J."/>
        </authorList>
    </citation>
    <scope>NUCLEOTIDE SEQUENCE [LARGE SCALE GENOMIC DNA]</scope>
    <source>
        <strain evidence="9 10">7MK23</strain>
    </source>
</reference>
<dbReference type="NCBIfam" id="TIGR02227">
    <property type="entry name" value="sigpep_I_bact"/>
    <property type="match status" value="1"/>
</dbReference>
<dbReference type="EC" id="3.4.21.89" evidence="3 6"/>
<organism evidence="9 10">
    <name type="scientific">Dyella acidiphila</name>
    <dbReference type="NCBI Taxonomy" id="2775866"/>
    <lineage>
        <taxon>Bacteria</taxon>
        <taxon>Pseudomonadati</taxon>
        <taxon>Pseudomonadota</taxon>
        <taxon>Gammaproteobacteria</taxon>
        <taxon>Lysobacterales</taxon>
        <taxon>Rhodanobacteraceae</taxon>
        <taxon>Dyella</taxon>
    </lineage>
</organism>
<evidence type="ECO:0000256" key="6">
    <source>
        <dbReference type="RuleBase" id="RU362042"/>
    </source>
</evidence>
<evidence type="ECO:0000256" key="7">
    <source>
        <dbReference type="SAM" id="MobiDB-lite"/>
    </source>
</evidence>
<dbReference type="EMBL" id="JACZZA010000007">
    <property type="protein sequence ID" value="MBE1161182.1"/>
    <property type="molecule type" value="Genomic_DNA"/>
</dbReference>
<sequence length="235" mass="26196">MRALLQCLDRNKGFIAFMLCLVMFRSALADWSVVPTGSMQPTIQIGDRILVDKAAYDIRLPLTHISLVHLADPQRGDIVVLDSHAADERLVKRVIGVPGDVIALRDNALYVNGVAATYSPTRVTGIHDDQLDPARYEVESLGNVRHLVRLSLYRPGEMRNFGPVIVPAGQYLLMGDNRDNSMDSRYLGFFPRREIVGRSRYVALSLDPSNDYLPRKQRFGAPLDGPPAPPHPQAR</sequence>
<dbReference type="Pfam" id="PF10502">
    <property type="entry name" value="Peptidase_S26"/>
    <property type="match status" value="1"/>
</dbReference>
<feature type="compositionally biased region" description="Pro residues" evidence="7">
    <location>
        <begin position="224"/>
        <end position="235"/>
    </location>
</feature>
<comment type="subcellular location">
    <subcellularLocation>
        <location evidence="6">Membrane</location>
        <topology evidence="6">Multi-pass membrane protein</topology>
    </subcellularLocation>
</comment>
<evidence type="ECO:0000256" key="2">
    <source>
        <dbReference type="ARBA" id="ARBA00009370"/>
    </source>
</evidence>
<evidence type="ECO:0000259" key="8">
    <source>
        <dbReference type="Pfam" id="PF10502"/>
    </source>
</evidence>
<comment type="similarity">
    <text evidence="2 6">Belongs to the peptidase S26 family.</text>
</comment>
<accession>A0ABR9GAU8</accession>
<evidence type="ECO:0000256" key="5">
    <source>
        <dbReference type="ARBA" id="ARBA00022801"/>
    </source>
</evidence>
<comment type="catalytic activity">
    <reaction evidence="1 6">
        <text>Cleavage of hydrophobic, N-terminal signal or leader sequences from secreted and periplasmic proteins.</text>
        <dbReference type="EC" id="3.4.21.89"/>
    </reaction>
</comment>
<evidence type="ECO:0000256" key="3">
    <source>
        <dbReference type="ARBA" id="ARBA00013208"/>
    </source>
</evidence>
<dbReference type="Proteomes" id="UP000651010">
    <property type="component" value="Unassembled WGS sequence"/>
</dbReference>
<gene>
    <name evidence="9" type="primary">lepB</name>
    <name evidence="9" type="ORF">IGX34_12365</name>
</gene>
<dbReference type="PANTHER" id="PTHR43390:SF1">
    <property type="entry name" value="CHLOROPLAST PROCESSING PEPTIDASE"/>
    <property type="match status" value="1"/>
</dbReference>
<dbReference type="InterPro" id="IPR019533">
    <property type="entry name" value="Peptidase_S26"/>
</dbReference>
<dbReference type="RefSeq" id="WP_192556038.1">
    <property type="nucleotide sequence ID" value="NZ_JACZZA010000007.1"/>
</dbReference>
<dbReference type="GO" id="GO:0009003">
    <property type="term" value="F:signal peptidase activity"/>
    <property type="evidence" value="ECO:0007669"/>
    <property type="project" value="UniProtKB-EC"/>
</dbReference>
<evidence type="ECO:0000256" key="4">
    <source>
        <dbReference type="ARBA" id="ARBA00019232"/>
    </source>
</evidence>
<dbReference type="InterPro" id="IPR036286">
    <property type="entry name" value="LexA/Signal_pep-like_sf"/>
</dbReference>